<evidence type="ECO:0000256" key="9">
    <source>
        <dbReference type="SAM" id="MobiDB-lite"/>
    </source>
</evidence>
<evidence type="ECO:0000313" key="13">
    <source>
        <dbReference type="Proteomes" id="UP001579974"/>
    </source>
</evidence>
<dbReference type="SUPFAM" id="SSF47090">
    <property type="entry name" value="PGBD-like"/>
    <property type="match status" value="1"/>
</dbReference>
<dbReference type="Proteomes" id="UP001579974">
    <property type="component" value="Unassembled WGS sequence"/>
</dbReference>
<dbReference type="NCBIfam" id="TIGR02869">
    <property type="entry name" value="spore_SleB"/>
    <property type="match status" value="1"/>
</dbReference>
<dbReference type="EMBL" id="JBDXSU010000002">
    <property type="protein sequence ID" value="MFB5189427.1"/>
    <property type="molecule type" value="Genomic_DNA"/>
</dbReference>
<evidence type="ECO:0000256" key="8">
    <source>
        <dbReference type="NCBIfam" id="TIGR02869"/>
    </source>
</evidence>
<reference evidence="12 13" key="1">
    <citation type="journal article" date="2024" name="Int. J. Mol. Sci.">
        <title>Exploration of Alicyclobacillus spp. Genome in Search of Antibiotic Resistance.</title>
        <authorList>
            <person name="Bucka-Kolendo J."/>
            <person name="Kiousi D.E."/>
            <person name="Dekowska A."/>
            <person name="Mikolajczuk-Szczyrba A."/>
            <person name="Karadedos D.M."/>
            <person name="Michael P."/>
            <person name="Galanis A."/>
            <person name="Sokolowska B."/>
        </authorList>
    </citation>
    <scope>NUCLEOTIDE SEQUENCE [LARGE SCALE GENOMIC DNA]</scope>
    <source>
        <strain evidence="12 13">KKP 3000</strain>
    </source>
</reference>
<protein>
    <recommendedName>
        <fullName evidence="2 8">Spore cortex-lytic enzyme</fullName>
    </recommendedName>
</protein>
<organism evidence="12 13">
    <name type="scientific">Alicyclobacillus fastidiosus</name>
    <dbReference type="NCBI Taxonomy" id="392011"/>
    <lineage>
        <taxon>Bacteria</taxon>
        <taxon>Bacillati</taxon>
        <taxon>Bacillota</taxon>
        <taxon>Bacilli</taxon>
        <taxon>Bacillales</taxon>
        <taxon>Alicyclobacillaceae</taxon>
        <taxon>Alicyclobacillus</taxon>
    </lineage>
</organism>
<dbReference type="Gene3D" id="1.10.10.2520">
    <property type="entry name" value="Cell wall hydrolase SleB, domain 1"/>
    <property type="match status" value="1"/>
</dbReference>
<keyword evidence="5" id="KW-0378">Hydrolase</keyword>
<evidence type="ECO:0000256" key="3">
    <source>
        <dbReference type="ARBA" id="ARBA00022544"/>
    </source>
</evidence>
<comment type="similarity">
    <text evidence="1">Belongs to the SleB family.</text>
</comment>
<feature type="domain" description="Cell wall hydrolase SleB" evidence="11">
    <location>
        <begin position="194"/>
        <end position="291"/>
    </location>
</feature>
<dbReference type="Gene3D" id="1.10.101.10">
    <property type="entry name" value="PGBD-like superfamily/PGBD"/>
    <property type="match status" value="1"/>
</dbReference>
<feature type="domain" description="Peptidoglycan binding-like" evidence="10">
    <location>
        <begin position="43"/>
        <end position="95"/>
    </location>
</feature>
<feature type="compositionally biased region" description="Low complexity" evidence="9">
    <location>
        <begin position="111"/>
        <end position="166"/>
    </location>
</feature>
<gene>
    <name evidence="12" type="primary">sleB</name>
    <name evidence="12" type="ORF">KKP3000_002435</name>
</gene>
<keyword evidence="13" id="KW-1185">Reference proteome</keyword>
<keyword evidence="7" id="KW-0961">Cell wall biogenesis/degradation</keyword>
<keyword evidence="6" id="KW-0749">Sporulation</keyword>
<evidence type="ECO:0000256" key="6">
    <source>
        <dbReference type="ARBA" id="ARBA00022969"/>
    </source>
</evidence>
<dbReference type="InterPro" id="IPR011105">
    <property type="entry name" value="Cell_wall_hydrolase_SleB"/>
</dbReference>
<evidence type="ECO:0000256" key="1">
    <source>
        <dbReference type="ARBA" id="ARBA00007010"/>
    </source>
</evidence>
<keyword evidence="4" id="KW-0732">Signal</keyword>
<proteinExistence type="inferred from homology"/>
<evidence type="ECO:0000256" key="4">
    <source>
        <dbReference type="ARBA" id="ARBA00022729"/>
    </source>
</evidence>
<dbReference type="InterPro" id="IPR014224">
    <property type="entry name" value="Spore_cortex_SleB"/>
</dbReference>
<feature type="region of interest" description="Disordered" evidence="9">
    <location>
        <begin position="108"/>
        <end position="166"/>
    </location>
</feature>
<dbReference type="RefSeq" id="WP_368780950.1">
    <property type="nucleotide sequence ID" value="NZ_CP162940.1"/>
</dbReference>
<dbReference type="InterPro" id="IPR036366">
    <property type="entry name" value="PGBDSf"/>
</dbReference>
<name>A0ABV5AAY2_9BACL</name>
<evidence type="ECO:0000256" key="7">
    <source>
        <dbReference type="ARBA" id="ARBA00023316"/>
    </source>
</evidence>
<dbReference type="InterPro" id="IPR002477">
    <property type="entry name" value="Peptidoglycan-bd-like"/>
</dbReference>
<evidence type="ECO:0000256" key="2">
    <source>
        <dbReference type="ARBA" id="ARBA00018364"/>
    </source>
</evidence>
<keyword evidence="3" id="KW-0309">Germination</keyword>
<comment type="caution">
    <text evidence="12">The sequence shown here is derived from an EMBL/GenBank/DDBJ whole genome shotgun (WGS) entry which is preliminary data.</text>
</comment>
<evidence type="ECO:0000259" key="10">
    <source>
        <dbReference type="Pfam" id="PF01471"/>
    </source>
</evidence>
<dbReference type="Pfam" id="PF07486">
    <property type="entry name" value="Hydrolase_2"/>
    <property type="match status" value="1"/>
</dbReference>
<evidence type="ECO:0000259" key="11">
    <source>
        <dbReference type="Pfam" id="PF07486"/>
    </source>
</evidence>
<dbReference type="Pfam" id="PF01471">
    <property type="entry name" value="PG_binding_1"/>
    <property type="match status" value="1"/>
</dbReference>
<sequence>MRKGFVYIRLFVALITLSTTIPALFPITAQAFTARNLMYGSQGYDVDELQSRLRLLGYYWGNIDGDFGWKTYWAVRTFQYNFGMPVTGEVNMATKLKLAKATPTWHYTPNSASGSSSSSSASSAGGSSGSSSSAPSAGGSSGSSSSSPSAGGSSAGSSTAATAAGSSNFPSSVNGLDQSDLNLMAHVVYGEARGEPFEGQVAIAAVILNRTHSSKFPSTIPGIVYSPGAFSCVDDGQVNLTPDASAKKAVMEAVDGWDPTHGALFYFNPAKTSNAFMWSRPEIITIGHHIFTD</sequence>
<dbReference type="Gene3D" id="6.20.240.60">
    <property type="match status" value="1"/>
</dbReference>
<dbReference type="InterPro" id="IPR036365">
    <property type="entry name" value="PGBD-like_sf"/>
</dbReference>
<evidence type="ECO:0000313" key="12">
    <source>
        <dbReference type="EMBL" id="MFB5189427.1"/>
    </source>
</evidence>
<evidence type="ECO:0000256" key="5">
    <source>
        <dbReference type="ARBA" id="ARBA00022801"/>
    </source>
</evidence>
<accession>A0ABV5AAY2</accession>
<dbReference type="InterPro" id="IPR042047">
    <property type="entry name" value="SleB_dom1"/>
</dbReference>